<name>A0A183Q3J8_9TREM</name>
<dbReference type="Proteomes" id="UP000269396">
    <property type="component" value="Unassembled WGS sequence"/>
</dbReference>
<sequence>MPGTTITQKLWLRGPYLTYPYSRRMHHNPNSHRYPQLISALPSSSSLSNQSSYGSNTSGVVTYGGPPTVTTTVPVTSTINTNTGILHHIQQKTVHIVFQYESTNNLRNEQRQKTFSGCRYVRHRSELELKPSLHFEAVANCLNITDINDLLISVQIKNVVNSTVS</sequence>
<accession>A0A183Q3J8</accession>
<dbReference type="EMBL" id="UZAL01046552">
    <property type="protein sequence ID" value="VDP84316.1"/>
    <property type="molecule type" value="Genomic_DNA"/>
</dbReference>
<evidence type="ECO:0000313" key="2">
    <source>
        <dbReference type="Proteomes" id="UP000269396"/>
    </source>
</evidence>
<gene>
    <name evidence="1" type="ORF">SMTD_LOCUS21184</name>
</gene>
<organism evidence="1 2">
    <name type="scientific">Schistosoma mattheei</name>
    <dbReference type="NCBI Taxonomy" id="31246"/>
    <lineage>
        <taxon>Eukaryota</taxon>
        <taxon>Metazoa</taxon>
        <taxon>Spiralia</taxon>
        <taxon>Lophotrochozoa</taxon>
        <taxon>Platyhelminthes</taxon>
        <taxon>Trematoda</taxon>
        <taxon>Digenea</taxon>
        <taxon>Strigeidida</taxon>
        <taxon>Schistosomatoidea</taxon>
        <taxon>Schistosomatidae</taxon>
        <taxon>Schistosoma</taxon>
    </lineage>
</organism>
<reference evidence="1 2" key="1">
    <citation type="submission" date="2018-11" db="EMBL/GenBank/DDBJ databases">
        <authorList>
            <consortium name="Pathogen Informatics"/>
        </authorList>
    </citation>
    <scope>NUCLEOTIDE SEQUENCE [LARGE SCALE GENOMIC DNA]</scope>
    <source>
        <strain>Denwood</strain>
        <strain evidence="2">Zambia</strain>
    </source>
</reference>
<proteinExistence type="predicted"/>
<keyword evidence="2" id="KW-1185">Reference proteome</keyword>
<dbReference type="AlphaFoldDB" id="A0A183Q3J8"/>
<protein>
    <submittedName>
        <fullName evidence="1">Uncharacterized protein</fullName>
    </submittedName>
</protein>
<evidence type="ECO:0000313" key="1">
    <source>
        <dbReference type="EMBL" id="VDP84316.1"/>
    </source>
</evidence>